<dbReference type="AlphaFoldDB" id="A0A5S4H5M5"/>
<sequence length="102" mass="11128">MDLLKDSVKRVTSVQWPEAVDARLDTLIALAARAGEQVSRSQMLAALVADASMDDGELGEKVRRYRSQLPAEFVTETSRAGDLPTLHRPGRKRRAQQAGAPA</sequence>
<name>A0A5S4H5M5_9ACTN</name>
<evidence type="ECO:0000256" key="1">
    <source>
        <dbReference type="SAM" id="MobiDB-lite"/>
    </source>
</evidence>
<dbReference type="EMBL" id="VCKZ01000063">
    <property type="protein sequence ID" value="TMR40252.1"/>
    <property type="molecule type" value="Genomic_DNA"/>
</dbReference>
<comment type="caution">
    <text evidence="2">The sequence shown here is derived from an EMBL/GenBank/DDBJ whole genome shotgun (WGS) entry which is preliminary data.</text>
</comment>
<evidence type="ECO:0000313" key="3">
    <source>
        <dbReference type="Proteomes" id="UP000305238"/>
    </source>
</evidence>
<organism evidence="2 3">
    <name type="scientific">Actinomadura geliboluensis</name>
    <dbReference type="NCBI Taxonomy" id="882440"/>
    <lineage>
        <taxon>Bacteria</taxon>
        <taxon>Bacillati</taxon>
        <taxon>Actinomycetota</taxon>
        <taxon>Actinomycetes</taxon>
        <taxon>Streptosporangiales</taxon>
        <taxon>Thermomonosporaceae</taxon>
        <taxon>Actinomadura</taxon>
    </lineage>
</organism>
<evidence type="ECO:0000313" key="2">
    <source>
        <dbReference type="EMBL" id="TMR40252.1"/>
    </source>
</evidence>
<dbReference type="OrthoDB" id="4232257at2"/>
<feature type="region of interest" description="Disordered" evidence="1">
    <location>
        <begin position="76"/>
        <end position="102"/>
    </location>
</feature>
<dbReference type="Proteomes" id="UP000305238">
    <property type="component" value="Unassembled WGS sequence"/>
</dbReference>
<gene>
    <name evidence="2" type="ORF">ETD96_11775</name>
</gene>
<dbReference type="RefSeq" id="WP_138636352.1">
    <property type="nucleotide sequence ID" value="NZ_VCKZ01000063.1"/>
</dbReference>
<keyword evidence="3" id="KW-1185">Reference proteome</keyword>
<accession>A0A5S4H5M5</accession>
<reference evidence="2 3" key="1">
    <citation type="submission" date="2019-05" db="EMBL/GenBank/DDBJ databases">
        <title>Draft genome sequence of Actinomadura geliboluensis A8036.</title>
        <authorList>
            <person name="Saricaoglu S."/>
            <person name="Isik K."/>
        </authorList>
    </citation>
    <scope>NUCLEOTIDE SEQUENCE [LARGE SCALE GENOMIC DNA]</scope>
    <source>
        <strain evidence="2 3">A8036</strain>
    </source>
</reference>
<protein>
    <submittedName>
        <fullName evidence="2">Uncharacterized protein</fullName>
    </submittedName>
</protein>
<proteinExistence type="predicted"/>